<proteinExistence type="predicted"/>
<evidence type="ECO:0000313" key="1">
    <source>
        <dbReference type="EMBL" id="KUM46173.1"/>
    </source>
</evidence>
<sequence>MRPTKAFPKTRNSLNCTIRYIIKVMTTKEKIQLKPWMGETIPMKWKGTSHITAKNTMEFS</sequence>
<organism evidence="1">
    <name type="scientific">Picea glauca</name>
    <name type="common">White spruce</name>
    <name type="synonym">Pinus glauca</name>
    <dbReference type="NCBI Taxonomy" id="3330"/>
    <lineage>
        <taxon>Eukaryota</taxon>
        <taxon>Viridiplantae</taxon>
        <taxon>Streptophyta</taxon>
        <taxon>Embryophyta</taxon>
        <taxon>Tracheophyta</taxon>
        <taxon>Spermatophyta</taxon>
        <taxon>Pinopsida</taxon>
        <taxon>Pinidae</taxon>
        <taxon>Conifers I</taxon>
        <taxon>Pinales</taxon>
        <taxon>Pinaceae</taxon>
        <taxon>Picea</taxon>
    </lineage>
</organism>
<dbReference type="AlphaFoldDB" id="A0A117NG24"/>
<reference evidence="1" key="1">
    <citation type="journal article" date="2015" name="Genome Biol. Evol.">
        <title>Organellar Genomes of White Spruce (Picea glauca): Assembly and Annotation.</title>
        <authorList>
            <person name="Jackman S.D."/>
            <person name="Warren R.L."/>
            <person name="Gibb E.A."/>
            <person name="Vandervalk B.P."/>
            <person name="Mohamadi H."/>
            <person name="Chu J."/>
            <person name="Raymond A."/>
            <person name="Pleasance S."/>
            <person name="Coope R."/>
            <person name="Wildung M.R."/>
            <person name="Ritland C.E."/>
            <person name="Bousquet J."/>
            <person name="Jones S.J."/>
            <person name="Bohlmann J."/>
            <person name="Birol I."/>
        </authorList>
    </citation>
    <scope>NUCLEOTIDE SEQUENCE [LARGE SCALE GENOMIC DNA]</scope>
    <source>
        <tissue evidence="1">Flushing bud</tissue>
    </source>
</reference>
<name>A0A117NG24_PICGL</name>
<keyword evidence="1" id="KW-0496">Mitochondrion</keyword>
<protein>
    <submittedName>
        <fullName evidence="1">Uncharacterized protein</fullName>
    </submittedName>
</protein>
<dbReference type="EMBL" id="LKAM01000013">
    <property type="protein sequence ID" value="KUM46173.1"/>
    <property type="molecule type" value="Genomic_DNA"/>
</dbReference>
<geneLocation type="mitochondrion" evidence="1"/>
<comment type="caution">
    <text evidence="1">The sequence shown here is derived from an EMBL/GenBank/DDBJ whole genome shotgun (WGS) entry which is preliminary data.</text>
</comment>
<accession>A0A117NG24</accession>
<gene>
    <name evidence="1" type="ORF">ABT39_MTgene1979</name>
</gene>